<feature type="compositionally biased region" description="Acidic residues" evidence="1">
    <location>
        <begin position="1428"/>
        <end position="1455"/>
    </location>
</feature>
<evidence type="ECO:0000256" key="2">
    <source>
        <dbReference type="SAM" id="Phobius"/>
    </source>
</evidence>
<feature type="region of interest" description="Disordered" evidence="1">
    <location>
        <begin position="1725"/>
        <end position="1748"/>
    </location>
</feature>
<feature type="region of interest" description="Disordered" evidence="1">
    <location>
        <begin position="1280"/>
        <end position="1349"/>
    </location>
</feature>
<feature type="compositionally biased region" description="Basic and acidic residues" evidence="1">
    <location>
        <begin position="675"/>
        <end position="685"/>
    </location>
</feature>
<feature type="region of interest" description="Disordered" evidence="1">
    <location>
        <begin position="544"/>
        <end position="615"/>
    </location>
</feature>
<feature type="compositionally biased region" description="Basic and acidic residues" evidence="1">
    <location>
        <begin position="965"/>
        <end position="985"/>
    </location>
</feature>
<feature type="transmembrane region" description="Helical" evidence="2">
    <location>
        <begin position="150"/>
        <end position="171"/>
    </location>
</feature>
<feature type="region of interest" description="Disordered" evidence="1">
    <location>
        <begin position="965"/>
        <end position="1002"/>
    </location>
</feature>
<feature type="compositionally biased region" description="Basic and acidic residues" evidence="1">
    <location>
        <begin position="1989"/>
        <end position="1998"/>
    </location>
</feature>
<feature type="region of interest" description="Disordered" evidence="1">
    <location>
        <begin position="839"/>
        <end position="885"/>
    </location>
</feature>
<accession>A0AA38RRQ7</accession>
<feature type="compositionally biased region" description="Polar residues" evidence="1">
    <location>
        <begin position="1239"/>
        <end position="1252"/>
    </location>
</feature>
<feature type="transmembrane region" description="Helical" evidence="2">
    <location>
        <begin position="110"/>
        <end position="130"/>
    </location>
</feature>
<keyword evidence="4" id="KW-1185">Reference proteome</keyword>
<feature type="compositionally biased region" description="Basic and acidic residues" evidence="1">
    <location>
        <begin position="730"/>
        <end position="743"/>
    </location>
</feature>
<protein>
    <submittedName>
        <fullName evidence="3">Uncharacterized protein</fullName>
    </submittedName>
</protein>
<keyword evidence="2" id="KW-0812">Transmembrane</keyword>
<feature type="transmembrane region" description="Helical" evidence="2">
    <location>
        <begin position="6"/>
        <end position="30"/>
    </location>
</feature>
<feature type="region of interest" description="Disordered" evidence="1">
    <location>
        <begin position="1981"/>
        <end position="2008"/>
    </location>
</feature>
<feature type="region of interest" description="Disordered" evidence="1">
    <location>
        <begin position="1528"/>
        <end position="1550"/>
    </location>
</feature>
<feature type="region of interest" description="Disordered" evidence="1">
    <location>
        <begin position="1421"/>
        <end position="1455"/>
    </location>
</feature>
<sequence>MAVQGASQALIAAFTFGIVVTAASAALFLFTRGHGSSIFRDGLRLVLITFLLSSGLWAQIDFITTVIDTTSGTMSCQVGLIFSTLFDQLGRFAMEQYLLWAMVTPGKSSAGGMITQVFVAARFIVGGVFVGFTRPQVDTFCVARSSLMPIALTVIALDGVIIASLASRALMTGLVTDAREHKTSSPRSKCILFVMVGFVIWTATSVTMMLGMTTVDLIFRTAIPAAGLSILIIIVTACSGQLASPRGSPSSPPEAPSPRRINISRDISSADSMEYPPSRYEDLKDQAIRSSTAFLQPREAPKALEDIQVLPTIARPVTGIAGVGGLPVQGSLFPPPRVMTVTVSEPMPDLTRKPSIATLKQKRGLFDFGRGGAATAGSGGKLTIGNPILLDNDAQNPLNKIATIDLKEAARAEQDRRAMALKRESDLVARRPAPQPPNITPEEALKRSVSVKRKEVGSVMSPPAMPSSNLQPVTTSFTTSTQLSPGVEEIRRRSPRQLPADYQDRPVLQRPASSPKPEEPRAAPLSAAQVLEIEQPFVASPVQMRPVTSPVVEKPREQSPPPALAVRPGIRPSRKLSSPKKETPPAEPSKTPLQRRPTTGLPPGPRARKLNLLAKEAGAQAQQTVMFVNNIVYDDPNEVQRIIDGANDRASKVAPRPRTPDESISVVHRPRPIPRKIEPGTEEARKHRRSRSGGSLMSRKSILMSTAGSPTQLPPLPPPPKSAGIPSRPHPNDTKSMTVDEKMGLFFPSPPRDNKRQSVAPELPRVPRAFLESNASPTEGEDHRRSNRTTKTSVQTDNLFEVDELPAKPINKSRFSPETNIADEVGRSWLPGLADINRQTQSTQASSHGGGGKRGSSPIIPIRESAWTETTGSRTRDTRDDSTNWDSVCSPEVAVGFQVAPQVARATSIRRIPSQNIKGKRQPAPADERSSGEVLNFVLDDGSGVDLRTNEPRISGDYSMVRPERASQWHRRVGDDCPSFSERKEKTRSRKMPPPTPLLLNAGSNKNAMIIHTPEPSPIESPEKALQQIQAQLMKFEQPNRDSVESQGQRLALLENLEKEMGMQENHWHEMQHDLSRNSMSSIGTTNSNRNSRRESVIAPVVREAPPPPKPNIAQERRAMRRSRIRSGSIAKNDESGQLQVPANSRANAWQQKLALAEAEMEFMDANSDASQQRGFNFLTVSKAQLGSPTPPDSDQSDDEVAMASVRPMRLDGVIMAGAKPGQPQRNLLWVPATTTTPAHRSSSLLWSPPTTKTREVEPVLPGLSVRPAQRKQLASLSITTTQLWRKPHQKTRSSTGLWRPSWATPQPVAAPQASSSRPVSVQQPQPQPQKAPRPVTQRPPRRNKRVTLLPDIVEDPQPLPDKRGTLGIFQFPWGERSDTASVTPAVRSTMVMAMPGTMTSGGQGVSAALQARARQLESAEYSSSFFDEYDDDDDDMDVSEDEGDEDEDSGDDFDETTLWEIASLLKTDSIPSKMSLFPPPIVTGEVVDDYLGDIPSDEEGEEENDGDEIVIGLSEEQSRKPMLWQAAPKTPRRGEHGAGLPHPDEGTWMKYGAAGAATTERRRVKTRVVEVSVIETDSLWTPETKQTDQPRTWTTGGKPTKIPGPAQVKSASRNREYHAHGGLWHQSTSKARSAPSHGLFNVDPTRSDYRTTSAEPAAKNMSRKPRPAEHRPLDKLVSTDMWTKTANYKAARFQQLSHGMWSPPRAHQSFDSAGLFTRDRSRSDYRTTTLEPAAKTTTRKPRATEHKPLDNLTSTTLWSAPSRRPQQQSWLLTAHPSKLRRPHVSQSDWAAALASAVNSSYPSPSLSSSYRQASSPAEWAAALAEAEALSYPPRFNPSTTHPVFFAPESQAAATVAKGYTRDVGAVHPAFFGSVAVASPVRAAERMEGKEEEEEEARESDALAEQIRLLEEEKMFVARVAGEIYSQRVMPVEEEEEEEKEVARQNEEEKVEELKRSKSKREKEERRAQILAQIRAIEEGGELDTFGGKGRDQEEQGSVRKSGVVLRY</sequence>
<proteinExistence type="predicted"/>
<dbReference type="EMBL" id="JANBVN010000048">
    <property type="protein sequence ID" value="KAJ9156933.1"/>
    <property type="molecule type" value="Genomic_DNA"/>
</dbReference>
<dbReference type="Proteomes" id="UP001174691">
    <property type="component" value="Unassembled WGS sequence"/>
</dbReference>
<feature type="region of interest" description="Disordered" evidence="1">
    <location>
        <begin position="423"/>
        <end position="524"/>
    </location>
</feature>
<evidence type="ECO:0000313" key="4">
    <source>
        <dbReference type="Proteomes" id="UP001174691"/>
    </source>
</evidence>
<feature type="region of interest" description="Disordered" evidence="1">
    <location>
        <begin position="1931"/>
        <end position="1965"/>
    </location>
</feature>
<keyword evidence="2" id="KW-0472">Membrane</keyword>
<feature type="region of interest" description="Disordered" evidence="1">
    <location>
        <begin position="244"/>
        <end position="275"/>
    </location>
</feature>
<feature type="region of interest" description="Disordered" evidence="1">
    <location>
        <begin position="1581"/>
        <end position="1674"/>
    </location>
</feature>
<feature type="region of interest" description="Disordered" evidence="1">
    <location>
        <begin position="643"/>
        <end position="797"/>
    </location>
</feature>
<feature type="compositionally biased region" description="Low complexity" evidence="1">
    <location>
        <begin position="1306"/>
        <end position="1325"/>
    </location>
</feature>
<feature type="compositionally biased region" description="Basic and acidic residues" evidence="1">
    <location>
        <begin position="1533"/>
        <end position="1548"/>
    </location>
</feature>
<keyword evidence="2" id="KW-1133">Transmembrane helix</keyword>
<feature type="region of interest" description="Disordered" evidence="1">
    <location>
        <begin position="1239"/>
        <end position="1265"/>
    </location>
</feature>
<feature type="compositionally biased region" description="Low complexity" evidence="1">
    <location>
        <begin position="692"/>
        <end position="701"/>
    </location>
</feature>
<comment type="caution">
    <text evidence="3">The sequence shown here is derived from an EMBL/GenBank/DDBJ whole genome shotgun (WGS) entry which is preliminary data.</text>
</comment>
<feature type="transmembrane region" description="Helical" evidence="2">
    <location>
        <begin position="42"/>
        <end position="60"/>
    </location>
</feature>
<feature type="region of interest" description="Disordered" evidence="1">
    <location>
        <begin position="1102"/>
        <end position="1141"/>
    </location>
</feature>
<feature type="compositionally biased region" description="Pro residues" evidence="1">
    <location>
        <begin position="712"/>
        <end position="721"/>
    </location>
</feature>
<feature type="compositionally biased region" description="Polar residues" evidence="1">
    <location>
        <begin position="466"/>
        <end position="484"/>
    </location>
</feature>
<feature type="transmembrane region" description="Helical" evidence="2">
    <location>
        <begin position="191"/>
        <end position="210"/>
    </location>
</feature>
<feature type="compositionally biased region" description="Low complexity" evidence="1">
    <location>
        <begin position="1727"/>
        <end position="1737"/>
    </location>
</feature>
<feature type="compositionally biased region" description="Basic and acidic residues" evidence="1">
    <location>
        <begin position="1941"/>
        <end position="1965"/>
    </location>
</feature>
<reference evidence="3" key="1">
    <citation type="submission" date="2022-07" db="EMBL/GenBank/DDBJ databases">
        <title>Fungi with potential for degradation of polypropylene.</title>
        <authorList>
            <person name="Gostincar C."/>
        </authorList>
    </citation>
    <scope>NUCLEOTIDE SEQUENCE</scope>
    <source>
        <strain evidence="3">EXF-13287</strain>
    </source>
</reference>
<feature type="transmembrane region" description="Helical" evidence="2">
    <location>
        <begin position="222"/>
        <end position="243"/>
    </location>
</feature>
<organism evidence="3 4">
    <name type="scientific">Coniochaeta hoffmannii</name>
    <dbReference type="NCBI Taxonomy" id="91930"/>
    <lineage>
        <taxon>Eukaryota</taxon>
        <taxon>Fungi</taxon>
        <taxon>Dikarya</taxon>
        <taxon>Ascomycota</taxon>
        <taxon>Pezizomycotina</taxon>
        <taxon>Sordariomycetes</taxon>
        <taxon>Sordariomycetidae</taxon>
        <taxon>Coniochaetales</taxon>
        <taxon>Coniochaetaceae</taxon>
        <taxon>Coniochaeta</taxon>
    </lineage>
</organism>
<feature type="compositionally biased region" description="Polar residues" evidence="1">
    <location>
        <begin position="1581"/>
        <end position="1598"/>
    </location>
</feature>
<evidence type="ECO:0000256" key="1">
    <source>
        <dbReference type="SAM" id="MobiDB-lite"/>
    </source>
</evidence>
<name>A0AA38RRQ7_9PEZI</name>
<gene>
    <name evidence="3" type="ORF">NKR19_g4041</name>
</gene>
<evidence type="ECO:0000313" key="3">
    <source>
        <dbReference type="EMBL" id="KAJ9156933.1"/>
    </source>
</evidence>